<name>A0A9Q0H9I8_9MAGN</name>
<evidence type="ECO:0000313" key="1">
    <source>
        <dbReference type="EMBL" id="KAJ4961755.1"/>
    </source>
</evidence>
<dbReference type="AlphaFoldDB" id="A0A9Q0H9I8"/>
<proteinExistence type="predicted"/>
<comment type="caution">
    <text evidence="1">The sequence shown here is derived from an EMBL/GenBank/DDBJ whole genome shotgun (WGS) entry which is preliminary data.</text>
</comment>
<dbReference type="OrthoDB" id="1932527at2759"/>
<keyword evidence="2" id="KW-1185">Reference proteome</keyword>
<evidence type="ECO:0008006" key="3">
    <source>
        <dbReference type="Google" id="ProtNLM"/>
    </source>
</evidence>
<dbReference type="EMBL" id="JAMYWD010000009">
    <property type="protein sequence ID" value="KAJ4961755.1"/>
    <property type="molecule type" value="Genomic_DNA"/>
</dbReference>
<dbReference type="Proteomes" id="UP001141806">
    <property type="component" value="Unassembled WGS sequence"/>
</dbReference>
<evidence type="ECO:0000313" key="2">
    <source>
        <dbReference type="Proteomes" id="UP001141806"/>
    </source>
</evidence>
<protein>
    <recommendedName>
        <fullName evidence="3">Reverse transcriptase</fullName>
    </recommendedName>
</protein>
<sequence>MMKTARTKDVCYSGQSCSVCVLATNCLHLIKHKRRGKYGLMSIILDMNKAYDRLEWDFLRKTHLAFGCTQIGCRVMFCVESAEMAIVFNGSPLPYFRLSRGLRQGNPFVQRFYPLTFRPSDFKIL</sequence>
<gene>
    <name evidence="1" type="ORF">NE237_021665</name>
</gene>
<reference evidence="1" key="1">
    <citation type="journal article" date="2023" name="Plant J.">
        <title>The genome of the king protea, Protea cynaroides.</title>
        <authorList>
            <person name="Chang J."/>
            <person name="Duong T.A."/>
            <person name="Schoeman C."/>
            <person name="Ma X."/>
            <person name="Roodt D."/>
            <person name="Barker N."/>
            <person name="Li Z."/>
            <person name="Van de Peer Y."/>
            <person name="Mizrachi E."/>
        </authorList>
    </citation>
    <scope>NUCLEOTIDE SEQUENCE</scope>
    <source>
        <tissue evidence="1">Young leaves</tissue>
    </source>
</reference>
<organism evidence="1 2">
    <name type="scientific">Protea cynaroides</name>
    <dbReference type="NCBI Taxonomy" id="273540"/>
    <lineage>
        <taxon>Eukaryota</taxon>
        <taxon>Viridiplantae</taxon>
        <taxon>Streptophyta</taxon>
        <taxon>Embryophyta</taxon>
        <taxon>Tracheophyta</taxon>
        <taxon>Spermatophyta</taxon>
        <taxon>Magnoliopsida</taxon>
        <taxon>Proteales</taxon>
        <taxon>Proteaceae</taxon>
        <taxon>Protea</taxon>
    </lineage>
</organism>
<accession>A0A9Q0H9I8</accession>